<proteinExistence type="predicted"/>
<protein>
    <submittedName>
        <fullName evidence="2">Uncharacterized protein</fullName>
    </submittedName>
</protein>
<name>A0ABN1T264_9ACTN</name>
<evidence type="ECO:0000313" key="3">
    <source>
        <dbReference type="Proteomes" id="UP001501072"/>
    </source>
</evidence>
<comment type="caution">
    <text evidence="2">The sequence shown here is derived from an EMBL/GenBank/DDBJ whole genome shotgun (WGS) entry which is preliminary data.</text>
</comment>
<dbReference type="Proteomes" id="UP001501072">
    <property type="component" value="Unassembled WGS sequence"/>
</dbReference>
<feature type="region of interest" description="Disordered" evidence="1">
    <location>
        <begin position="47"/>
        <end position="67"/>
    </location>
</feature>
<feature type="compositionally biased region" description="Basic and acidic residues" evidence="1">
    <location>
        <begin position="56"/>
        <end position="67"/>
    </location>
</feature>
<gene>
    <name evidence="2" type="ORF">GCM10009564_36630</name>
</gene>
<dbReference type="EMBL" id="BAAAHU010000039">
    <property type="protein sequence ID" value="GAA1012555.1"/>
    <property type="molecule type" value="Genomic_DNA"/>
</dbReference>
<sequence>MPVGAGAGAGTGTGRHPCGAVRARAGNASGKRCESTVRGVLIFWMSEGTGPHKGRKPEDTPNARVAE</sequence>
<accession>A0ABN1T264</accession>
<organism evidence="2 3">
    <name type="scientific">Streptomyces thermogriseus</name>
    <dbReference type="NCBI Taxonomy" id="75292"/>
    <lineage>
        <taxon>Bacteria</taxon>
        <taxon>Bacillati</taxon>
        <taxon>Actinomycetota</taxon>
        <taxon>Actinomycetes</taxon>
        <taxon>Kitasatosporales</taxon>
        <taxon>Streptomycetaceae</taxon>
        <taxon>Streptomyces</taxon>
    </lineage>
</organism>
<evidence type="ECO:0000256" key="1">
    <source>
        <dbReference type="SAM" id="MobiDB-lite"/>
    </source>
</evidence>
<keyword evidence="3" id="KW-1185">Reference proteome</keyword>
<evidence type="ECO:0000313" key="2">
    <source>
        <dbReference type="EMBL" id="GAA1012555.1"/>
    </source>
</evidence>
<reference evidence="2 3" key="1">
    <citation type="journal article" date="2019" name="Int. J. Syst. Evol. Microbiol.">
        <title>The Global Catalogue of Microorganisms (GCM) 10K type strain sequencing project: providing services to taxonomists for standard genome sequencing and annotation.</title>
        <authorList>
            <consortium name="The Broad Institute Genomics Platform"/>
            <consortium name="The Broad Institute Genome Sequencing Center for Infectious Disease"/>
            <person name="Wu L."/>
            <person name="Ma J."/>
        </authorList>
    </citation>
    <scope>NUCLEOTIDE SEQUENCE [LARGE SCALE GENOMIC DNA]</scope>
    <source>
        <strain evidence="2 3">JCM 11269</strain>
    </source>
</reference>